<reference evidence="4" key="3">
    <citation type="submission" date="2024-03" db="EMBL/GenBank/DDBJ databases">
        <title>The Genome Sequence of Enterococcus sp. DIV0238c.</title>
        <authorList>
            <consortium name="The Broad Institute Genomics Platform"/>
            <consortium name="The Broad Institute Microbial Omics Core"/>
            <consortium name="The Broad Institute Genomic Center for Infectious Diseases"/>
            <person name="Earl A."/>
            <person name="Manson A."/>
            <person name="Gilmore M."/>
            <person name="Schwartman J."/>
            <person name="Shea T."/>
            <person name="Abouelleil A."/>
            <person name="Cao P."/>
            <person name="Chapman S."/>
            <person name="Cusick C."/>
            <person name="Young S."/>
            <person name="Neafsey D."/>
            <person name="Nusbaum C."/>
            <person name="Birren B."/>
        </authorList>
    </citation>
    <scope>NUCLEOTIDE SEQUENCE</scope>
    <source>
        <strain evidence="4">9D6_DIV0238</strain>
    </source>
</reference>
<dbReference type="AlphaFoldDB" id="A0A200J056"/>
<dbReference type="Pfam" id="PF13529">
    <property type="entry name" value="Peptidase_C39_2"/>
    <property type="match status" value="1"/>
</dbReference>
<sequence length="418" mass="46204">MKMKNKGLTLLVAGLMGICSLMGTGYAEASEFQEFLNEDTTEKYSDEVISEQDVKNSTLLNFENKEAYAKIALEFSNSTDVGKNFKISEMIPIYDGDKNFIGYDCRMQIDNKDHGYVIVDNRLKEDYISEFNLNENATSLFNNLVEVIDEETDVNTNNVSVEEKVIISNEATVYSVNIENVVASTATGIEDPESFIEELENQDASYSNQASYGHSEDAMTSYPSNSGYSYVESFGVGAFIPMLQGDAEAHSGKFACSVTAMSIIAEKLGISRGATYDPKTINATYNKLWKDSGTTTYKTATKYGKTISYGSTYDNKLIPAMNSLARSKGKTVNSAQIQKPVFSQMKSYLRNNRNFIFGYSVVKGSGHSVVVQGYHIGKKTTVNSNFLIIADGWTMGARYINFTAHGGNMSNTCMTAFW</sequence>
<evidence type="ECO:0000256" key="1">
    <source>
        <dbReference type="SAM" id="SignalP"/>
    </source>
</evidence>
<evidence type="ECO:0000313" key="5">
    <source>
        <dbReference type="Proteomes" id="UP000196151"/>
    </source>
</evidence>
<evidence type="ECO:0000313" key="4">
    <source>
        <dbReference type="EMBL" id="WYJ94712.1"/>
    </source>
</evidence>
<dbReference type="RefSeq" id="WP_087641961.1">
    <property type="nucleotide sequence ID" value="NZ_CP147246.1"/>
</dbReference>
<dbReference type="EMBL" id="CP147246">
    <property type="protein sequence ID" value="WYJ94712.1"/>
    <property type="molecule type" value="Genomic_DNA"/>
</dbReference>
<dbReference type="EMBL" id="NIBQ01000003">
    <property type="protein sequence ID" value="OUZ30624.1"/>
    <property type="molecule type" value="Genomic_DNA"/>
</dbReference>
<reference evidence="4" key="2">
    <citation type="submission" date="2017-05" db="EMBL/GenBank/DDBJ databases">
        <authorList>
            <consortium name="The Broad Institute Genomics Platform"/>
            <consortium name="The Broad Institute Genomic Center for Infectious Diseases"/>
            <person name="Earl A."/>
            <person name="Manson A."/>
            <person name="Schwartman J."/>
            <person name="Gilmore M."/>
            <person name="Abouelleil A."/>
            <person name="Cao P."/>
            <person name="Chapman S."/>
            <person name="Cusick C."/>
            <person name="Shea T."/>
            <person name="Young S."/>
            <person name="Neafsey D."/>
            <person name="Nusbaum C."/>
            <person name="Birren B."/>
        </authorList>
    </citation>
    <scope>NUCLEOTIDE SEQUENCE</scope>
    <source>
        <strain evidence="4">9D6_DIV0238</strain>
    </source>
</reference>
<feature type="chain" id="PRO_5012465120" description="Peptidase C39-like domain-containing protein" evidence="1">
    <location>
        <begin position="30"/>
        <end position="418"/>
    </location>
</feature>
<proteinExistence type="predicted"/>
<feature type="domain" description="Peptidase C39-like" evidence="2">
    <location>
        <begin position="254"/>
        <end position="378"/>
    </location>
</feature>
<feature type="signal peptide" evidence="1">
    <location>
        <begin position="1"/>
        <end position="29"/>
    </location>
</feature>
<organism evidence="3">
    <name type="scientific">Candidatus Enterococcus dunnyi</name>
    <dbReference type="NCBI Taxonomy" id="1834192"/>
    <lineage>
        <taxon>Bacteria</taxon>
        <taxon>Bacillati</taxon>
        <taxon>Bacillota</taxon>
        <taxon>Bacilli</taxon>
        <taxon>Lactobacillales</taxon>
        <taxon>Enterococcaceae</taxon>
        <taxon>Enterococcus</taxon>
    </lineage>
</organism>
<reference evidence="3" key="1">
    <citation type="submission" date="2017-05" db="EMBL/GenBank/DDBJ databases">
        <title>The Genome Sequence of Enterococcus sp. 9D6_DIV0238.</title>
        <authorList>
            <consortium name="The Broad Institute Genomics Platform"/>
            <consortium name="The Broad Institute Genomic Center for Infectious Diseases"/>
            <person name="Earl A."/>
            <person name="Manson A."/>
            <person name="Schwartman J."/>
            <person name="Gilmore M."/>
            <person name="Abouelleil A."/>
            <person name="Cao P."/>
            <person name="Chapman S."/>
            <person name="Cusick C."/>
            <person name="Shea T."/>
            <person name="Young S."/>
            <person name="Neafsey D."/>
            <person name="Nusbaum C."/>
            <person name="Birren B."/>
        </authorList>
    </citation>
    <scope>NUCLEOTIDE SEQUENCE [LARGE SCALE GENOMIC DNA]</scope>
    <source>
        <strain evidence="3">9D6_DIV0238</strain>
    </source>
</reference>
<protein>
    <recommendedName>
        <fullName evidence="2">Peptidase C39-like domain-containing protein</fullName>
    </recommendedName>
</protein>
<keyword evidence="5" id="KW-1185">Reference proteome</keyword>
<evidence type="ECO:0000313" key="3">
    <source>
        <dbReference type="EMBL" id="OUZ30624.1"/>
    </source>
</evidence>
<gene>
    <name evidence="4" type="ORF">A5889_002225</name>
    <name evidence="3" type="ORF">A5889_002912</name>
</gene>
<keyword evidence="1" id="KW-0732">Signal</keyword>
<dbReference type="InterPro" id="IPR039564">
    <property type="entry name" value="Peptidase_C39-like"/>
</dbReference>
<name>A0A200J056_9ENTE</name>
<dbReference type="OrthoDB" id="2190171at2"/>
<dbReference type="Proteomes" id="UP000196151">
    <property type="component" value="Chromosome"/>
</dbReference>
<evidence type="ECO:0000259" key="2">
    <source>
        <dbReference type="Pfam" id="PF13529"/>
    </source>
</evidence>
<accession>A0A200J056</accession>